<name>A0A6C2UCE0_PONDE</name>
<dbReference type="SMART" id="SM00729">
    <property type="entry name" value="Elp3"/>
    <property type="match status" value="1"/>
</dbReference>
<evidence type="ECO:0000259" key="7">
    <source>
        <dbReference type="PROSITE" id="PS51332"/>
    </source>
</evidence>
<dbReference type="RefSeq" id="WP_136082537.1">
    <property type="nucleotide sequence ID" value="NZ_CAAHFG010000004.1"/>
</dbReference>
<keyword evidence="10" id="KW-1185">Reference proteome</keyword>
<dbReference type="InterPro" id="IPR051198">
    <property type="entry name" value="BchE-like"/>
</dbReference>
<dbReference type="EMBL" id="CAAHFG010000004">
    <property type="protein sequence ID" value="VGO17034.1"/>
    <property type="molecule type" value="Genomic_DNA"/>
</dbReference>
<evidence type="ECO:0000256" key="3">
    <source>
        <dbReference type="ARBA" id="ARBA00022723"/>
    </source>
</evidence>
<dbReference type="AlphaFoldDB" id="A0A6C2UCE0"/>
<dbReference type="InterPro" id="IPR023404">
    <property type="entry name" value="rSAM_horseshoe"/>
</dbReference>
<dbReference type="GO" id="GO:0031419">
    <property type="term" value="F:cobalamin binding"/>
    <property type="evidence" value="ECO:0007669"/>
    <property type="project" value="InterPro"/>
</dbReference>
<keyword evidence="2" id="KW-0949">S-adenosyl-L-methionine</keyword>
<dbReference type="SFLD" id="SFLDS00029">
    <property type="entry name" value="Radical_SAM"/>
    <property type="match status" value="1"/>
</dbReference>
<dbReference type="Proteomes" id="UP000366872">
    <property type="component" value="Unassembled WGS sequence"/>
</dbReference>
<dbReference type="InterPro" id="IPR006158">
    <property type="entry name" value="Cobalamin-bd"/>
</dbReference>
<accession>A0A6C2UCE0</accession>
<dbReference type="GO" id="GO:0046872">
    <property type="term" value="F:metal ion binding"/>
    <property type="evidence" value="ECO:0007669"/>
    <property type="project" value="UniProtKB-KW"/>
</dbReference>
<protein>
    <submittedName>
        <fullName evidence="9">Uncharacterized protein</fullName>
    </submittedName>
</protein>
<keyword evidence="4" id="KW-0408">Iron</keyword>
<dbReference type="InterPro" id="IPR058240">
    <property type="entry name" value="rSAM_sf"/>
</dbReference>
<evidence type="ECO:0000256" key="2">
    <source>
        <dbReference type="ARBA" id="ARBA00022691"/>
    </source>
</evidence>
<evidence type="ECO:0000313" key="9">
    <source>
        <dbReference type="EMBL" id="VGO17034.1"/>
    </source>
</evidence>
<dbReference type="Pfam" id="PF13311">
    <property type="entry name" value="DUF4080"/>
    <property type="match status" value="1"/>
</dbReference>
<evidence type="ECO:0000256" key="4">
    <source>
        <dbReference type="ARBA" id="ARBA00023004"/>
    </source>
</evidence>
<evidence type="ECO:0000259" key="8">
    <source>
        <dbReference type="PROSITE" id="PS51918"/>
    </source>
</evidence>
<reference evidence="9 10" key="1">
    <citation type="submission" date="2019-04" db="EMBL/GenBank/DDBJ databases">
        <authorList>
            <person name="Van Vliet M D."/>
        </authorList>
    </citation>
    <scope>NUCLEOTIDE SEQUENCE [LARGE SCALE GENOMIC DNA]</scope>
    <source>
        <strain evidence="9 10">F1</strain>
    </source>
</reference>
<gene>
    <name evidence="9" type="ORF">PDESU_05628</name>
</gene>
<dbReference type="InterPro" id="IPR006638">
    <property type="entry name" value="Elp3/MiaA/NifB-like_rSAM"/>
</dbReference>
<feature type="compositionally biased region" description="Basic and acidic residues" evidence="6">
    <location>
        <begin position="544"/>
        <end position="562"/>
    </location>
</feature>
<organism evidence="9 10">
    <name type="scientific">Pontiella desulfatans</name>
    <dbReference type="NCBI Taxonomy" id="2750659"/>
    <lineage>
        <taxon>Bacteria</taxon>
        <taxon>Pseudomonadati</taxon>
        <taxon>Kiritimatiellota</taxon>
        <taxon>Kiritimatiellia</taxon>
        <taxon>Kiritimatiellales</taxon>
        <taxon>Pontiellaceae</taxon>
        <taxon>Pontiella</taxon>
    </lineage>
</organism>
<evidence type="ECO:0000256" key="5">
    <source>
        <dbReference type="ARBA" id="ARBA00023014"/>
    </source>
</evidence>
<dbReference type="GO" id="GO:0005829">
    <property type="term" value="C:cytosol"/>
    <property type="evidence" value="ECO:0007669"/>
    <property type="project" value="TreeGrafter"/>
</dbReference>
<dbReference type="CDD" id="cd01335">
    <property type="entry name" value="Radical_SAM"/>
    <property type="match status" value="1"/>
</dbReference>
<dbReference type="SFLD" id="SFLDG01082">
    <property type="entry name" value="B12-binding_domain_containing"/>
    <property type="match status" value="1"/>
</dbReference>
<feature type="domain" description="Radical SAM core" evidence="8">
    <location>
        <begin position="176"/>
        <end position="411"/>
    </location>
</feature>
<proteinExistence type="predicted"/>
<dbReference type="InterPro" id="IPR036724">
    <property type="entry name" value="Cobalamin-bd_sf"/>
</dbReference>
<comment type="cofactor">
    <cofactor evidence="1">
        <name>[4Fe-4S] cluster</name>
        <dbReference type="ChEBI" id="CHEBI:49883"/>
    </cofactor>
</comment>
<evidence type="ECO:0000313" key="10">
    <source>
        <dbReference type="Proteomes" id="UP000366872"/>
    </source>
</evidence>
<dbReference type="Pfam" id="PF04055">
    <property type="entry name" value="Radical_SAM"/>
    <property type="match status" value="1"/>
</dbReference>
<feature type="region of interest" description="Disordered" evidence="6">
    <location>
        <begin position="537"/>
        <end position="574"/>
    </location>
</feature>
<evidence type="ECO:0000256" key="1">
    <source>
        <dbReference type="ARBA" id="ARBA00001966"/>
    </source>
</evidence>
<dbReference type="SUPFAM" id="SSF52242">
    <property type="entry name" value="Cobalamin (vitamin B12)-binding domain"/>
    <property type="match status" value="1"/>
</dbReference>
<dbReference type="PROSITE" id="PS51918">
    <property type="entry name" value="RADICAL_SAM"/>
    <property type="match status" value="1"/>
</dbReference>
<dbReference type="Pfam" id="PF02310">
    <property type="entry name" value="B12-binding"/>
    <property type="match status" value="1"/>
</dbReference>
<dbReference type="PANTHER" id="PTHR43409:SF16">
    <property type="entry name" value="SLR0320 PROTEIN"/>
    <property type="match status" value="1"/>
</dbReference>
<dbReference type="InterPro" id="IPR025288">
    <property type="entry name" value="DUF4080"/>
</dbReference>
<sequence>MAEIVLAAFNARYAHTSFGARYLLANLGELKDRTELMEFDLQVQPRVAVEKILAHKPRIVGIGCYIWNIELATKVAALLKSVSPETVVVLGGPETSHETEEQEIFRYADYVICGEGETEFPRLCRRVFNHKDTKNSKKGRLGAPSCSSSLRGKIIHAEPVDVAEVELPYDLYTDEDIKHRAIYVEASRGCPFRCEYCMSSLDPCVRYFPEKKLFAAFTNLLDRGARNFKFVDRTFNIDIPFALKVLGFFHERYEPGMMLHFEVIPDRLPDELMEAVAACPPGMLQFEIGIQTFNEEVAHRIKRPLDIEKIEANVRRLREETGVHIHSDLIAGLPGEDLESFEAGFNRLLTLDPQEIQLGILKRLRGAPIDRHSTDWKMVYSPHAPYEILSTSQIPFEQMQRVQRFARYWNLVVNNGQFINTAPLIWSRRAACDTTTVPQAAGLPEASAVPQAAGLLPDEEPVHGAAEPAVVQPNSPFAEFMAFSDWLYATTHTTGNLHMVRLAKLLLEYLVEEKGLDEKTVAEALWFDYQRGNRPDVPGFLKPFEPKEDQAESRRDACDTHTARLPRQARHQKD</sequence>
<dbReference type="SUPFAM" id="SSF102114">
    <property type="entry name" value="Radical SAM enzymes"/>
    <property type="match status" value="1"/>
</dbReference>
<keyword evidence="3" id="KW-0479">Metal-binding</keyword>
<dbReference type="Gene3D" id="3.40.50.280">
    <property type="entry name" value="Cobalamin-binding domain"/>
    <property type="match status" value="1"/>
</dbReference>
<keyword evidence="5" id="KW-0411">Iron-sulfur</keyword>
<dbReference type="InterPro" id="IPR007197">
    <property type="entry name" value="rSAM"/>
</dbReference>
<dbReference type="GO" id="GO:0051536">
    <property type="term" value="F:iron-sulfur cluster binding"/>
    <property type="evidence" value="ECO:0007669"/>
    <property type="project" value="UniProtKB-KW"/>
</dbReference>
<dbReference type="PROSITE" id="PS51332">
    <property type="entry name" value="B12_BINDING"/>
    <property type="match status" value="1"/>
</dbReference>
<dbReference type="GO" id="GO:0003824">
    <property type="term" value="F:catalytic activity"/>
    <property type="evidence" value="ECO:0007669"/>
    <property type="project" value="InterPro"/>
</dbReference>
<evidence type="ECO:0000256" key="6">
    <source>
        <dbReference type="SAM" id="MobiDB-lite"/>
    </source>
</evidence>
<feature type="domain" description="B12-binding" evidence="7">
    <location>
        <begin position="2"/>
        <end position="134"/>
    </location>
</feature>
<dbReference type="PANTHER" id="PTHR43409">
    <property type="entry name" value="ANAEROBIC MAGNESIUM-PROTOPORPHYRIN IX MONOMETHYL ESTER CYCLASE-RELATED"/>
    <property type="match status" value="1"/>
</dbReference>
<dbReference type="Gene3D" id="3.80.30.20">
    <property type="entry name" value="tm_1862 like domain"/>
    <property type="match status" value="1"/>
</dbReference>